<dbReference type="AlphaFoldDB" id="F6B8A9"/>
<evidence type="ECO:0000259" key="9">
    <source>
        <dbReference type="Pfam" id="PF22638"/>
    </source>
</evidence>
<protein>
    <recommendedName>
        <fullName evidence="4">Flagellar hook-associated protein 1</fullName>
    </recommendedName>
</protein>
<evidence type="ECO:0000256" key="3">
    <source>
        <dbReference type="ARBA" id="ARBA00009677"/>
    </source>
</evidence>
<keyword evidence="6" id="KW-0975">Bacterial flagellum</keyword>
<reference evidence="10" key="1">
    <citation type="submission" date="2011-05" db="EMBL/GenBank/DDBJ databases">
        <title>Complete sequence of Desulfotomaculum carboxydivorans CO-1-SRB.</title>
        <authorList>
            <consortium name="US DOE Joint Genome Institute"/>
            <person name="Lucas S."/>
            <person name="Han J."/>
            <person name="Lapidus A."/>
            <person name="Cheng J.-F."/>
            <person name="Goodwin L."/>
            <person name="Pitluck S."/>
            <person name="Peters L."/>
            <person name="Mikhailova N."/>
            <person name="Lu M."/>
            <person name="Han C."/>
            <person name="Tapia R."/>
            <person name="Land M."/>
            <person name="Hauser L."/>
            <person name="Kyrpides N."/>
            <person name="Ivanova N."/>
            <person name="Pagani I."/>
            <person name="Stams A."/>
            <person name="Plugge C."/>
            <person name="Muyzer G."/>
            <person name="Kuever J."/>
            <person name="Parshina S."/>
            <person name="Ivanova A."/>
            <person name="Nazina T."/>
            <person name="Woyke T."/>
        </authorList>
    </citation>
    <scope>NUCLEOTIDE SEQUENCE [LARGE SCALE GENOMIC DNA]</scope>
    <source>
        <strain evidence="10">CO-1-SRB</strain>
    </source>
</reference>
<evidence type="ECO:0000313" key="11">
    <source>
        <dbReference type="Proteomes" id="UP000009226"/>
    </source>
</evidence>
<evidence type="ECO:0000256" key="1">
    <source>
        <dbReference type="ARBA" id="ARBA00004365"/>
    </source>
</evidence>
<dbReference type="Proteomes" id="UP000009226">
    <property type="component" value="Chromosome"/>
</dbReference>
<organism evidence="10 11">
    <name type="scientific">Desulfotomaculum nigrificans (strain DSM 14880 / VKM B-2319 / CO-1-SRB)</name>
    <name type="common">Desulfotomaculum carboxydivorans</name>
    <dbReference type="NCBI Taxonomy" id="868595"/>
    <lineage>
        <taxon>Bacteria</taxon>
        <taxon>Bacillati</taxon>
        <taxon>Bacillota</taxon>
        <taxon>Clostridia</taxon>
        <taxon>Eubacteriales</taxon>
        <taxon>Desulfotomaculaceae</taxon>
        <taxon>Desulfotomaculum</taxon>
    </lineage>
</organism>
<feature type="domain" description="Flagellar hook-associated protein FlgK helical" evidence="9">
    <location>
        <begin position="103"/>
        <end position="365"/>
    </location>
</feature>
<dbReference type="PANTHER" id="PTHR30033">
    <property type="entry name" value="FLAGELLAR HOOK-ASSOCIATED PROTEIN 1"/>
    <property type="match status" value="1"/>
</dbReference>
<evidence type="ECO:0000256" key="6">
    <source>
        <dbReference type="ARBA" id="ARBA00023143"/>
    </source>
</evidence>
<dbReference type="InterPro" id="IPR053927">
    <property type="entry name" value="FlgK_helical"/>
</dbReference>
<keyword evidence="11" id="KW-1185">Reference proteome</keyword>
<keyword evidence="10" id="KW-0966">Cell projection</keyword>
<evidence type="ECO:0000313" key="10">
    <source>
        <dbReference type="EMBL" id="AEF94673.1"/>
    </source>
</evidence>
<feature type="domain" description="Flagellar basal-body/hook protein C-terminal" evidence="8">
    <location>
        <begin position="455"/>
        <end position="493"/>
    </location>
</feature>
<dbReference type="EMBL" id="CP002736">
    <property type="protein sequence ID" value="AEF94673.1"/>
    <property type="molecule type" value="Genomic_DNA"/>
</dbReference>
<dbReference type="InterPro" id="IPR010930">
    <property type="entry name" value="Flg_bb/hook_C_dom"/>
</dbReference>
<dbReference type="Pfam" id="PF22638">
    <property type="entry name" value="FlgK_D1"/>
    <property type="match status" value="1"/>
</dbReference>
<evidence type="ECO:0000256" key="5">
    <source>
        <dbReference type="ARBA" id="ARBA00022525"/>
    </source>
</evidence>
<comment type="similarity">
    <text evidence="3">Belongs to the flagella basal body rod proteins family.</text>
</comment>
<dbReference type="InterPro" id="IPR001444">
    <property type="entry name" value="Flag_bb_rod_N"/>
</dbReference>
<comment type="subcellular location">
    <subcellularLocation>
        <location evidence="1">Bacterial flagellum</location>
    </subcellularLocation>
    <subcellularLocation>
        <location evidence="2">Secreted</location>
    </subcellularLocation>
</comment>
<dbReference type="InterPro" id="IPR002371">
    <property type="entry name" value="FlgK"/>
</dbReference>
<dbReference type="eggNOG" id="COG1256">
    <property type="taxonomic scope" value="Bacteria"/>
</dbReference>
<dbReference type="Pfam" id="PF06429">
    <property type="entry name" value="Flg_bbr_C"/>
    <property type="match status" value="1"/>
</dbReference>
<dbReference type="GO" id="GO:0044780">
    <property type="term" value="P:bacterial-type flagellum assembly"/>
    <property type="evidence" value="ECO:0007669"/>
    <property type="project" value="InterPro"/>
</dbReference>
<dbReference type="KEGG" id="dca:Desca_1828"/>
<feature type="domain" description="Flagellar basal body rod protein N-terminal" evidence="7">
    <location>
        <begin position="8"/>
        <end position="37"/>
    </location>
</feature>
<sequence length="496" mass="55187">MPGTWFGLEIAKRGTMAHRKAMDVTGHNIANASTPGYSRQEAVIKPTDPWTLPGLETRMLPGQLGTGSQVTEVRRIRDYYLDVQYRQSGSYEGYWEKKLDMAKRLETVFPEPEGRGIQDVMLNFFNDWQDLNNNPRDEGVVKAVMESGDELSAIFRQMHDQLTTIRDGIYVEGSQVIPGYTEVISGSIDYEVDKVNLLLKKIADISNAIVRVVQNDATPNDLLDERDNYLDELAKMGHIKVEINDDQTLKVYFIDETPGKEVIKIVGGQVVAAQVSVHRNNTDNEYYMFIDDDGNLQGTEPSINLTDMAEYNPAYPGSGQGSVLGLESARIENKAILDRLNNLAAAFITEVNNILAGVTDDNGNPAPVTFFEGTDASDIRLATIDTTQEKLLGQKAIDVARLRSTTVNIGGQSTLFESYYQGIVAQVGANVDHHSNMLENQQAIGQQIDALRQSVSGVSVDEELTRVIQFQYGYQASARMIAIQDEMLDYLINRIR</sequence>
<evidence type="ECO:0000259" key="7">
    <source>
        <dbReference type="Pfam" id="PF00460"/>
    </source>
</evidence>
<keyword evidence="10" id="KW-0969">Cilium</keyword>
<evidence type="ECO:0000256" key="4">
    <source>
        <dbReference type="ARBA" id="ARBA00016244"/>
    </source>
</evidence>
<proteinExistence type="inferred from homology"/>
<accession>F6B8A9</accession>
<dbReference type="eggNOG" id="COG4786">
    <property type="taxonomic scope" value="Bacteria"/>
</dbReference>
<dbReference type="Pfam" id="PF00460">
    <property type="entry name" value="Flg_bb_rod"/>
    <property type="match status" value="1"/>
</dbReference>
<name>F6B8A9_DESCC</name>
<evidence type="ECO:0000259" key="8">
    <source>
        <dbReference type="Pfam" id="PF06429"/>
    </source>
</evidence>
<keyword evidence="5" id="KW-0964">Secreted</keyword>
<dbReference type="GO" id="GO:0005576">
    <property type="term" value="C:extracellular region"/>
    <property type="evidence" value="ECO:0007669"/>
    <property type="project" value="UniProtKB-SubCell"/>
</dbReference>
<dbReference type="PANTHER" id="PTHR30033:SF1">
    <property type="entry name" value="FLAGELLAR HOOK-ASSOCIATED PROTEIN 1"/>
    <property type="match status" value="1"/>
</dbReference>
<evidence type="ECO:0000256" key="2">
    <source>
        <dbReference type="ARBA" id="ARBA00004613"/>
    </source>
</evidence>
<dbReference type="HOGENOM" id="CLU_012762_1_1_9"/>
<dbReference type="STRING" id="868595.Desca_1828"/>
<dbReference type="RefSeq" id="WP_013810401.1">
    <property type="nucleotide sequence ID" value="NC_015565.1"/>
</dbReference>
<dbReference type="GO" id="GO:0005198">
    <property type="term" value="F:structural molecule activity"/>
    <property type="evidence" value="ECO:0007669"/>
    <property type="project" value="InterPro"/>
</dbReference>
<keyword evidence="10" id="KW-0282">Flagellum</keyword>
<dbReference type="NCBIfam" id="TIGR02492">
    <property type="entry name" value="flgK_ends"/>
    <property type="match status" value="1"/>
</dbReference>
<dbReference type="GO" id="GO:0009424">
    <property type="term" value="C:bacterial-type flagellum hook"/>
    <property type="evidence" value="ECO:0007669"/>
    <property type="project" value="InterPro"/>
</dbReference>
<dbReference type="SUPFAM" id="SSF64518">
    <property type="entry name" value="Phase 1 flagellin"/>
    <property type="match status" value="1"/>
</dbReference>
<gene>
    <name evidence="10" type="ordered locus">Desca_1828</name>
</gene>